<comment type="caution">
    <text evidence="2">The sequence shown here is derived from an EMBL/GenBank/DDBJ whole genome shotgun (WGS) entry which is preliminary data.</text>
</comment>
<organism evidence="2 3">
    <name type="scientific">Pristionchus entomophagus</name>
    <dbReference type="NCBI Taxonomy" id="358040"/>
    <lineage>
        <taxon>Eukaryota</taxon>
        <taxon>Metazoa</taxon>
        <taxon>Ecdysozoa</taxon>
        <taxon>Nematoda</taxon>
        <taxon>Chromadorea</taxon>
        <taxon>Rhabditida</taxon>
        <taxon>Rhabditina</taxon>
        <taxon>Diplogasteromorpha</taxon>
        <taxon>Diplogasteroidea</taxon>
        <taxon>Neodiplogasteridae</taxon>
        <taxon>Pristionchus</taxon>
    </lineage>
</organism>
<evidence type="ECO:0000313" key="2">
    <source>
        <dbReference type="EMBL" id="GMS91949.1"/>
    </source>
</evidence>
<feature type="compositionally biased region" description="Basic and acidic residues" evidence="1">
    <location>
        <begin position="319"/>
        <end position="332"/>
    </location>
</feature>
<dbReference type="AlphaFoldDB" id="A0AAV5TDP2"/>
<proteinExistence type="predicted"/>
<dbReference type="Proteomes" id="UP001432027">
    <property type="component" value="Unassembled WGS sequence"/>
</dbReference>
<feature type="compositionally biased region" description="Basic and acidic residues" evidence="1">
    <location>
        <begin position="368"/>
        <end position="392"/>
    </location>
</feature>
<sequence>DERRVEKENEAHDAMETSQLCLVNVTEGGINDAMEGDEEEESMGKKEEEGNPVEDAEMEKEMEGEKEEHDAMEAQGIEVNPAGEIEDEDLAKKKEKKKEKREKKKEKKEKKRVKEHERKNMLRRVAGALGRMHGLHRSEVDAAIASEKRLEELEKALDREKQKTQLEVEDVRDHKEKIRQLLDEREEAKAVMDNQKKKFAKAKQFYEEKIEELNGQAHTLQSRVDEVAEKMQRLKEQNEELKKAANIKTTSSVVAVTKRLNKVNADLSNELKKNKSENEEMEKELKILRPKVINLERFTETLESRLNAEKLAAAAAAEAVKKAEKGKEEATKPENGATAEKKAPVDKSMPSASSVSLHSTIRASAETAKLRAPYEEMKRRKEYLEKEHKRVSNELSNYKTKERTEKERLSSHAPPPKDDRAPRDGRY</sequence>
<dbReference type="Gene3D" id="1.10.287.510">
    <property type="entry name" value="Helix hairpin bin"/>
    <property type="match status" value="1"/>
</dbReference>
<feature type="compositionally biased region" description="Basic and acidic residues" evidence="1">
    <location>
        <begin position="59"/>
        <end position="72"/>
    </location>
</feature>
<keyword evidence="3" id="KW-1185">Reference proteome</keyword>
<gene>
    <name evidence="2" type="ORF">PENTCL1PPCAC_14124</name>
</gene>
<name>A0AAV5TDP2_9BILA</name>
<feature type="compositionally biased region" description="Basic and acidic residues" evidence="1">
    <location>
        <begin position="1"/>
        <end position="15"/>
    </location>
</feature>
<evidence type="ECO:0000313" key="3">
    <source>
        <dbReference type="Proteomes" id="UP001432027"/>
    </source>
</evidence>
<feature type="region of interest" description="Disordered" evidence="1">
    <location>
        <begin position="1"/>
        <end position="123"/>
    </location>
</feature>
<feature type="compositionally biased region" description="Basic residues" evidence="1">
    <location>
        <begin position="93"/>
        <end position="111"/>
    </location>
</feature>
<dbReference type="EMBL" id="BTSX01000004">
    <property type="protein sequence ID" value="GMS91949.1"/>
    <property type="molecule type" value="Genomic_DNA"/>
</dbReference>
<feature type="compositionally biased region" description="Basic and acidic residues" evidence="1">
    <location>
        <begin position="399"/>
        <end position="427"/>
    </location>
</feature>
<feature type="region of interest" description="Disordered" evidence="1">
    <location>
        <begin position="312"/>
        <end position="427"/>
    </location>
</feature>
<feature type="non-terminal residue" evidence="2">
    <location>
        <position position="1"/>
    </location>
</feature>
<protein>
    <submittedName>
        <fullName evidence="2">Uncharacterized protein</fullName>
    </submittedName>
</protein>
<accession>A0AAV5TDP2</accession>
<feature type="compositionally biased region" description="Polar residues" evidence="1">
    <location>
        <begin position="350"/>
        <end position="362"/>
    </location>
</feature>
<evidence type="ECO:0000256" key="1">
    <source>
        <dbReference type="SAM" id="MobiDB-lite"/>
    </source>
</evidence>
<reference evidence="2" key="1">
    <citation type="submission" date="2023-10" db="EMBL/GenBank/DDBJ databases">
        <title>Genome assembly of Pristionchus species.</title>
        <authorList>
            <person name="Yoshida K."/>
            <person name="Sommer R.J."/>
        </authorList>
    </citation>
    <scope>NUCLEOTIDE SEQUENCE</scope>
    <source>
        <strain evidence="2">RS0144</strain>
    </source>
</reference>